<dbReference type="InterPro" id="IPR043717">
    <property type="entry name" value="DUF5658"/>
</dbReference>
<evidence type="ECO:0000259" key="2">
    <source>
        <dbReference type="Pfam" id="PF18902"/>
    </source>
</evidence>
<keyword evidence="1" id="KW-0812">Transmembrane</keyword>
<feature type="transmembrane region" description="Helical" evidence="1">
    <location>
        <begin position="41"/>
        <end position="65"/>
    </location>
</feature>
<keyword evidence="1" id="KW-1133">Transmembrane helix</keyword>
<accession>A0A1Y6D055</accession>
<gene>
    <name evidence="3" type="ORF">SAMN02949497_3712</name>
</gene>
<dbReference type="Pfam" id="PF18902">
    <property type="entry name" value="DUF5658"/>
    <property type="match status" value="1"/>
</dbReference>
<dbReference type="AlphaFoldDB" id="A0A1Y6D055"/>
<keyword evidence="4" id="KW-1185">Reference proteome</keyword>
<proteinExistence type="predicted"/>
<organism evidence="3 4">
    <name type="scientific">Methylomagnum ishizawai</name>
    <dbReference type="NCBI Taxonomy" id="1760988"/>
    <lineage>
        <taxon>Bacteria</taxon>
        <taxon>Pseudomonadati</taxon>
        <taxon>Pseudomonadota</taxon>
        <taxon>Gammaproteobacteria</taxon>
        <taxon>Methylococcales</taxon>
        <taxon>Methylococcaceae</taxon>
        <taxon>Methylomagnum</taxon>
    </lineage>
</organism>
<name>A0A1Y6D055_9GAMM</name>
<dbReference type="Proteomes" id="UP000192923">
    <property type="component" value="Unassembled WGS sequence"/>
</dbReference>
<evidence type="ECO:0000313" key="3">
    <source>
        <dbReference type="EMBL" id="SMF96318.1"/>
    </source>
</evidence>
<evidence type="ECO:0000256" key="1">
    <source>
        <dbReference type="SAM" id="Phobius"/>
    </source>
</evidence>
<protein>
    <recommendedName>
        <fullName evidence="2">DUF5658 domain-containing protein</fullName>
    </recommendedName>
</protein>
<reference evidence="3 4" key="1">
    <citation type="submission" date="2016-12" db="EMBL/GenBank/DDBJ databases">
        <authorList>
            <person name="Song W.-J."/>
            <person name="Kurnit D.M."/>
        </authorList>
    </citation>
    <scope>NUCLEOTIDE SEQUENCE [LARGE SCALE GENOMIC DNA]</scope>
    <source>
        <strain evidence="3 4">175</strain>
    </source>
</reference>
<feature type="transmembrane region" description="Helical" evidence="1">
    <location>
        <begin position="77"/>
        <end position="98"/>
    </location>
</feature>
<feature type="domain" description="DUF5658" evidence="2">
    <location>
        <begin position="7"/>
        <end position="98"/>
    </location>
</feature>
<keyword evidence="1" id="KW-0472">Membrane</keyword>
<dbReference type="EMBL" id="FXAM01000001">
    <property type="protein sequence ID" value="SMF96318.1"/>
    <property type="molecule type" value="Genomic_DNA"/>
</dbReference>
<dbReference type="OrthoDB" id="5568639at2"/>
<sequence length="100" mass="10984">MDALLLILFALLHVADGIVTYFGLSWFGLEEVNPVLNYCAGYFGLACSITALKLVALGFIAFVFAGRRRIKSRWMTATLASAVTFYGWVVTNNVMLVIDA</sequence>
<evidence type="ECO:0000313" key="4">
    <source>
        <dbReference type="Proteomes" id="UP000192923"/>
    </source>
</evidence>
<dbReference type="STRING" id="1760988.SAMN02949497_3712"/>
<dbReference type="RefSeq" id="WP_085215216.1">
    <property type="nucleotide sequence ID" value="NZ_AP019783.1"/>
</dbReference>